<evidence type="ECO:0000313" key="4">
    <source>
        <dbReference type="Proteomes" id="UP000183642"/>
    </source>
</evidence>
<evidence type="ECO:0000313" key="3">
    <source>
        <dbReference type="EMBL" id="SFN88309.1"/>
    </source>
</evidence>
<protein>
    <submittedName>
        <fullName evidence="3">Uncharacterized protein</fullName>
    </submittedName>
</protein>
<sequence>MDDDPQGAPDAFDSALDDGIRRLQDARLGLPARVITPVLLRALKERDREKALTAVENLRRDLASVDAVLADVLERGLREQREQARARPFGPAWMSQLRRAVRQDASPQARLLEAWTDALTASAWDTCEAIARLVRDRADDGPADQLDWVAGCLRDDVPVAALPVLRTLLTRGDLPLRTEITLLVLGSRTARRFAHRLEEAARLAERAVERSAEGIWPMRSLALAALAEVRMDAGLRREAHELLERALEAEEAHPDLIVAAGRLAALAGEYGHANDYYDVAVHRFGRDVLAAPLLRELPGNLLWQAARRVRLTDPAAALDLLDRALQAGIVGGSAHPEGRVLLERAEVLEELDRAADAAGCYHDAADRYSWAESRKAVRLYDRARQLAPDVAVHHWAYGEALRASVNARHPQPSEELLRSARAALDTGFALGSPDPDTSWALVSSAVVSSQLDDGADPFLLVERALLLDPHSVRAEAFLVKLLRDRGHPLEAVEAVEAVGRAALAEVDDDLLPTQVVLALMDLGRYDEAAGIVEDRLGSRPGTAELLLLRAVLRLRQGDPRGALEALGEPSGDDVATALLRGTCHGVLGERDAERRCFQAVLDGRPDAIAEAWADYRLGHLDRAVELFGVLVAETPEVARLAEIELDLGLVLLVRGDARYDDLAVGRARLSGAVTRANHVDDLVHLLTCDVPLVREGCRTRADGPAVAEALTDFDRRARQRIAELRRQRRPASDTAVRLAAARRAATAGRHTEALDRYAAVLADGGPEETVRALLAAAEAVVRDGDRRWEAGEAGPAVHLWSRAAAGTGALPEADDLRSRARARSALAALRPDAAPADVARVLAGTDTDALDEALAVFARDLADAWGTLDLLRRALPADDRSAPVPALHLAPLYRTRRADAFDVTRQAFAGAVSLSLGALRTALDPAGFQAGIAALRDALAADLGVRLPGVRVVTDPEAAAGTARFLVYDQCVGETTVPQDAADPVAVVLEGFEAFLRENMFRWVTADDVDLWAEGWDVTPTDGAEEPWLPTEPLARYRLARVLRMLLREGVPVRDRAAILTGFREAEERDRTTPVDALGCVRPLLHPTTRGPTAGAPSDVPGSLQDRVAEGLVTGHGAAWQLPRTRAGRLVRDLRDWRATLPPGPVAVRVRDERVRLVLWRLLAADRPRVYVLAESEGP</sequence>
<dbReference type="AlphaFoldDB" id="A0A1I5CMT2"/>
<organism evidence="3 4">
    <name type="scientific">Geodermatophilus obscurus</name>
    <dbReference type="NCBI Taxonomy" id="1861"/>
    <lineage>
        <taxon>Bacteria</taxon>
        <taxon>Bacillati</taxon>
        <taxon>Actinomycetota</taxon>
        <taxon>Actinomycetes</taxon>
        <taxon>Geodermatophilales</taxon>
        <taxon>Geodermatophilaceae</taxon>
        <taxon>Geodermatophilus</taxon>
    </lineage>
</organism>
<reference evidence="4" key="1">
    <citation type="submission" date="2016-10" db="EMBL/GenBank/DDBJ databases">
        <authorList>
            <person name="Varghese N."/>
            <person name="Submissions S."/>
        </authorList>
    </citation>
    <scope>NUCLEOTIDE SEQUENCE [LARGE SCALE GENOMIC DNA]</scope>
    <source>
        <strain evidence="4">DSM 43161</strain>
    </source>
</reference>
<dbReference type="EMBL" id="FOWE01000001">
    <property type="protein sequence ID" value="SFN88309.1"/>
    <property type="molecule type" value="Genomic_DNA"/>
</dbReference>
<dbReference type="OrthoDB" id="341531at2"/>
<name>A0A1I5CMT2_9ACTN</name>
<dbReference type="Proteomes" id="UP000183642">
    <property type="component" value="Unassembled WGS sequence"/>
</dbReference>
<dbReference type="InterPro" id="IPR011990">
    <property type="entry name" value="TPR-like_helical_dom_sf"/>
</dbReference>
<keyword evidence="4" id="KW-1185">Reference proteome</keyword>
<dbReference type="Gene3D" id="3.40.30.60">
    <property type="entry name" value="FHIPEP family, domain 1"/>
    <property type="match status" value="1"/>
</dbReference>
<gene>
    <name evidence="3" type="ORF">SAMN05660359_00416</name>
</gene>
<dbReference type="Gene3D" id="1.25.40.10">
    <property type="entry name" value="Tetratricopeptide repeat domain"/>
    <property type="match status" value="2"/>
</dbReference>
<dbReference type="SUPFAM" id="SSF48452">
    <property type="entry name" value="TPR-like"/>
    <property type="match status" value="1"/>
</dbReference>
<accession>A0A1I5CMT2</accession>
<proteinExistence type="predicted"/>
<evidence type="ECO:0000256" key="2">
    <source>
        <dbReference type="SAM" id="MobiDB-lite"/>
    </source>
</evidence>
<dbReference type="InterPro" id="IPR042194">
    <property type="entry name" value="FHIPEP_1"/>
</dbReference>
<feature type="coiled-coil region" evidence="1">
    <location>
        <begin position="41"/>
        <end position="75"/>
    </location>
</feature>
<dbReference type="RefSeq" id="WP_075011832.1">
    <property type="nucleotide sequence ID" value="NZ_FOWE01000001.1"/>
</dbReference>
<keyword evidence="1" id="KW-0175">Coiled coil</keyword>
<evidence type="ECO:0000256" key="1">
    <source>
        <dbReference type="SAM" id="Coils"/>
    </source>
</evidence>
<feature type="region of interest" description="Disordered" evidence="2">
    <location>
        <begin position="1084"/>
        <end position="1103"/>
    </location>
</feature>